<proteinExistence type="predicted"/>
<evidence type="ECO:0000256" key="1">
    <source>
        <dbReference type="SAM" id="MobiDB-lite"/>
    </source>
</evidence>
<protein>
    <submittedName>
        <fullName evidence="2">Uncharacterized protein</fullName>
    </submittedName>
</protein>
<comment type="caution">
    <text evidence="2">The sequence shown here is derived from an EMBL/GenBank/DDBJ whole genome shotgun (WGS) entry which is preliminary data.</text>
</comment>
<organism evidence="2 3">
    <name type="scientific">Allacma fusca</name>
    <dbReference type="NCBI Taxonomy" id="39272"/>
    <lineage>
        <taxon>Eukaryota</taxon>
        <taxon>Metazoa</taxon>
        <taxon>Ecdysozoa</taxon>
        <taxon>Arthropoda</taxon>
        <taxon>Hexapoda</taxon>
        <taxon>Collembola</taxon>
        <taxon>Symphypleona</taxon>
        <taxon>Sminthuridae</taxon>
        <taxon>Allacma</taxon>
    </lineage>
</organism>
<feature type="non-terminal residue" evidence="2">
    <location>
        <position position="33"/>
    </location>
</feature>
<sequence>MIGTGGGCRLGIDDGPDASVVGSSDGLGLSPST</sequence>
<feature type="region of interest" description="Disordered" evidence="1">
    <location>
        <begin position="1"/>
        <end position="33"/>
    </location>
</feature>
<evidence type="ECO:0000313" key="3">
    <source>
        <dbReference type="Proteomes" id="UP000708208"/>
    </source>
</evidence>
<feature type="compositionally biased region" description="Low complexity" evidence="1">
    <location>
        <begin position="19"/>
        <end position="33"/>
    </location>
</feature>
<dbReference type="EMBL" id="CAJVCH010210416">
    <property type="protein sequence ID" value="CAG7731334.1"/>
    <property type="molecule type" value="Genomic_DNA"/>
</dbReference>
<keyword evidence="3" id="KW-1185">Reference proteome</keyword>
<evidence type="ECO:0000313" key="2">
    <source>
        <dbReference type="EMBL" id="CAG7731334.1"/>
    </source>
</evidence>
<accession>A0A8J2K8D8</accession>
<reference evidence="2" key="1">
    <citation type="submission" date="2021-06" db="EMBL/GenBank/DDBJ databases">
        <authorList>
            <person name="Hodson N. C."/>
            <person name="Mongue J. A."/>
            <person name="Jaron S. K."/>
        </authorList>
    </citation>
    <scope>NUCLEOTIDE SEQUENCE</scope>
</reference>
<dbReference type="AlphaFoldDB" id="A0A8J2K8D8"/>
<dbReference type="Proteomes" id="UP000708208">
    <property type="component" value="Unassembled WGS sequence"/>
</dbReference>
<name>A0A8J2K8D8_9HEXA</name>
<gene>
    <name evidence="2" type="ORF">AFUS01_LOCUS19932</name>
</gene>